<dbReference type="InterPro" id="IPR052176">
    <property type="entry name" value="Glycosyl_Hydrlase_43_Enz"/>
</dbReference>
<comment type="caution">
    <text evidence="10">The sequence shown here is derived from an EMBL/GenBank/DDBJ whole genome shotgun (WGS) entry which is preliminary data.</text>
</comment>
<dbReference type="SUPFAM" id="SSF75005">
    <property type="entry name" value="Arabinanase/levansucrase/invertase"/>
    <property type="match status" value="1"/>
</dbReference>
<evidence type="ECO:0000313" key="11">
    <source>
        <dbReference type="Proteomes" id="UP000295455"/>
    </source>
</evidence>
<dbReference type="SMART" id="SM00606">
    <property type="entry name" value="CBD_IV"/>
    <property type="match status" value="1"/>
</dbReference>
<dbReference type="InterPro" id="IPR023296">
    <property type="entry name" value="Glyco_hydro_beta-prop_sf"/>
</dbReference>
<proteinExistence type="inferred from homology"/>
<dbReference type="Proteomes" id="UP000295455">
    <property type="component" value="Unassembled WGS sequence"/>
</dbReference>
<dbReference type="InterPro" id="IPR008979">
    <property type="entry name" value="Galactose-bd-like_sf"/>
</dbReference>
<gene>
    <name evidence="10" type="ORF">EV196_104318</name>
</gene>
<evidence type="ECO:0000256" key="4">
    <source>
        <dbReference type="ARBA" id="ARBA00022801"/>
    </source>
</evidence>
<dbReference type="SUPFAM" id="SSF49785">
    <property type="entry name" value="Galactose-binding domain-like"/>
    <property type="match status" value="1"/>
</dbReference>
<reference evidence="10 11" key="1">
    <citation type="submission" date="2019-03" db="EMBL/GenBank/DDBJ databases">
        <title>Genomic Encyclopedia of Type Strains, Phase IV (KMG-IV): sequencing the most valuable type-strain genomes for metagenomic binning, comparative biology and taxonomic classification.</title>
        <authorList>
            <person name="Goeker M."/>
        </authorList>
    </citation>
    <scope>NUCLEOTIDE SEQUENCE [LARGE SCALE GENOMIC DNA]</scope>
    <source>
        <strain evidence="10 11">DSM 18792</strain>
    </source>
</reference>
<dbReference type="Pfam" id="PF04616">
    <property type="entry name" value="Glyco_hydro_43"/>
    <property type="match status" value="1"/>
</dbReference>
<dbReference type="Gene3D" id="2.60.120.260">
    <property type="entry name" value="Galactose-binding domain-like"/>
    <property type="match status" value="1"/>
</dbReference>
<dbReference type="PROSITE" id="PS51175">
    <property type="entry name" value="CBM6"/>
    <property type="match status" value="1"/>
</dbReference>
<keyword evidence="5" id="KW-0119">Carbohydrate metabolism</keyword>
<evidence type="ECO:0000256" key="7">
    <source>
        <dbReference type="PIRSR" id="PIRSR606710-2"/>
    </source>
</evidence>
<dbReference type="EMBL" id="SLUP01000004">
    <property type="protein sequence ID" value="TCL66287.1"/>
    <property type="molecule type" value="Genomic_DNA"/>
</dbReference>
<keyword evidence="4 8" id="KW-0378">Hydrolase</keyword>
<dbReference type="InterPro" id="IPR006710">
    <property type="entry name" value="Glyco_hydro_43"/>
</dbReference>
<feature type="site" description="Important for catalytic activity, responsible for pKa modulation of the active site Glu and correct orientation of both the proton donor and substrate" evidence="7">
    <location>
        <position position="149"/>
    </location>
</feature>
<dbReference type="OrthoDB" id="9763933at2"/>
<dbReference type="GO" id="GO:0045493">
    <property type="term" value="P:xylan catabolic process"/>
    <property type="evidence" value="ECO:0007669"/>
    <property type="project" value="UniProtKB-KW"/>
</dbReference>
<evidence type="ECO:0000256" key="8">
    <source>
        <dbReference type="RuleBase" id="RU361187"/>
    </source>
</evidence>
<dbReference type="RefSeq" id="WP_132217759.1">
    <property type="nucleotide sequence ID" value="NZ_OX156936.1"/>
</dbReference>
<evidence type="ECO:0000256" key="3">
    <source>
        <dbReference type="ARBA" id="ARBA00022729"/>
    </source>
</evidence>
<evidence type="ECO:0000256" key="2">
    <source>
        <dbReference type="ARBA" id="ARBA00022651"/>
    </source>
</evidence>
<evidence type="ECO:0000256" key="5">
    <source>
        <dbReference type="ARBA" id="ARBA00023277"/>
    </source>
</evidence>
<feature type="domain" description="CBM6" evidence="9">
    <location>
        <begin position="317"/>
        <end position="438"/>
    </location>
</feature>
<name>A0A4V2QE33_9FLAO</name>
<dbReference type="InterPro" id="IPR006584">
    <property type="entry name" value="Cellulose-bd_IV"/>
</dbReference>
<dbReference type="CDD" id="cd04084">
    <property type="entry name" value="CBM6_xylanase-like"/>
    <property type="match status" value="1"/>
</dbReference>
<dbReference type="GO" id="GO:0004553">
    <property type="term" value="F:hydrolase activity, hydrolyzing O-glycosyl compounds"/>
    <property type="evidence" value="ECO:0007669"/>
    <property type="project" value="InterPro"/>
</dbReference>
<evidence type="ECO:0000313" key="10">
    <source>
        <dbReference type="EMBL" id="TCL66287.1"/>
    </source>
</evidence>
<dbReference type="InterPro" id="IPR005084">
    <property type="entry name" value="CBM6"/>
</dbReference>
<dbReference type="Pfam" id="PF03422">
    <property type="entry name" value="CBM_6"/>
    <property type="match status" value="1"/>
</dbReference>
<protein>
    <submittedName>
        <fullName evidence="10">Carbohydrate binding protein with CBM6 domain</fullName>
    </submittedName>
</protein>
<dbReference type="PANTHER" id="PTHR43772">
    <property type="entry name" value="ENDO-1,4-BETA-XYLANASE"/>
    <property type="match status" value="1"/>
</dbReference>
<organism evidence="10 11">
    <name type="scientific">Mariniflexile fucanivorans</name>
    <dbReference type="NCBI Taxonomy" id="264023"/>
    <lineage>
        <taxon>Bacteria</taxon>
        <taxon>Pseudomonadati</taxon>
        <taxon>Bacteroidota</taxon>
        <taxon>Flavobacteriia</taxon>
        <taxon>Flavobacteriales</taxon>
        <taxon>Flavobacteriaceae</taxon>
        <taxon>Mariniflexile</taxon>
    </lineage>
</organism>
<dbReference type="AlphaFoldDB" id="A0A4V2QE33"/>
<dbReference type="GO" id="GO:0030246">
    <property type="term" value="F:carbohydrate binding"/>
    <property type="evidence" value="ECO:0007669"/>
    <property type="project" value="InterPro"/>
</dbReference>
<dbReference type="CDD" id="cd08990">
    <property type="entry name" value="GH43_AXH_like"/>
    <property type="match status" value="1"/>
</dbReference>
<sequence length="440" mass="50916">MTNFSQFKKISFYFFLVNLIYNPLIFSQNPIIGNIGISDPHVRIFNDTIFLFSGHDDTPDDKTWIMKNWRIFSTTDLVHWDLRETIHPKDNYMDNNSTDCWASDAASRNGSYYFYFSDRKRGVGVMVADSPSGPYKDPLGKPLVSPMHDPTILVDDDVEKTPYIIYGDKEGGGFHVAKLNDNMISLADTPKPITIHGEGWRNAPIWMDKNYIFKHKNTYYLSWGQQYAISKNIYGPYQYVGSVGSGFNLNEFAHGSFFWWKGQFYHMWCYYQKSGYKYRETIISYCHFDDEGNLVTDTRFLEKHFKNGVGQYDASWDKIEAEWYYEISEGITKQGNKTDGFSLTNINDGGWIRFSNVNSNSIYKKITANLSLKGEKGFLEIRTDSIIGNIIGKTDLSQSDSLQEVSCKLKGFMGKRDIFIKFRGANGSRMKLDWFKFEKE</sequence>
<evidence type="ECO:0000256" key="6">
    <source>
        <dbReference type="ARBA" id="ARBA00023295"/>
    </source>
</evidence>
<keyword evidence="3" id="KW-0732">Signal</keyword>
<evidence type="ECO:0000259" key="9">
    <source>
        <dbReference type="PROSITE" id="PS51175"/>
    </source>
</evidence>
<keyword evidence="2" id="KW-0624">Polysaccharide degradation</keyword>
<comment type="similarity">
    <text evidence="1 8">Belongs to the glycosyl hydrolase 43 family.</text>
</comment>
<keyword evidence="2" id="KW-0858">Xylan degradation</keyword>
<dbReference type="PANTHER" id="PTHR43772:SF2">
    <property type="entry name" value="PUTATIVE (AFU_ORTHOLOGUE AFUA_2G04480)-RELATED"/>
    <property type="match status" value="1"/>
</dbReference>
<dbReference type="Gene3D" id="2.115.10.20">
    <property type="entry name" value="Glycosyl hydrolase domain, family 43"/>
    <property type="match status" value="1"/>
</dbReference>
<keyword evidence="6 8" id="KW-0326">Glycosidase</keyword>
<keyword evidence="11" id="KW-1185">Reference proteome</keyword>
<evidence type="ECO:0000256" key="1">
    <source>
        <dbReference type="ARBA" id="ARBA00009865"/>
    </source>
</evidence>
<accession>A0A4V2QE33</accession>